<evidence type="ECO:0000256" key="1">
    <source>
        <dbReference type="SAM" id="SignalP"/>
    </source>
</evidence>
<dbReference type="SUPFAM" id="SSF52833">
    <property type="entry name" value="Thioredoxin-like"/>
    <property type="match status" value="1"/>
</dbReference>
<evidence type="ECO:0000259" key="2">
    <source>
        <dbReference type="Pfam" id="PF14289"/>
    </source>
</evidence>
<dbReference type="InterPro" id="IPR036249">
    <property type="entry name" value="Thioredoxin-like_sf"/>
</dbReference>
<reference evidence="3 4" key="1">
    <citation type="submission" date="2022-08" db="EMBL/GenBank/DDBJ databases">
        <title>Myroides zhujiangensis sp. nov., a novel bacterium isolated from sediment in the Pearl River Estuary.</title>
        <authorList>
            <person name="Cui L."/>
        </authorList>
    </citation>
    <scope>NUCLEOTIDE SEQUENCE [LARGE SCALE GENOMIC DNA]</scope>
    <source>
        <strain evidence="3 4">SCSIO 72103</strain>
    </source>
</reference>
<dbReference type="Proteomes" id="UP001317001">
    <property type="component" value="Chromosome"/>
</dbReference>
<dbReference type="InterPro" id="IPR025380">
    <property type="entry name" value="DUF4369"/>
</dbReference>
<feature type="signal peptide" evidence="1">
    <location>
        <begin position="1"/>
        <end position="19"/>
    </location>
</feature>
<keyword evidence="4" id="KW-1185">Reference proteome</keyword>
<sequence length="371" mass="42270">MKKLTTLALLLTATLQGFAGEIKITANLTGFTDTAVVYLLSGQTPIAYQTLTQGKVELTAEVSETPDTYAIYVVENNQPYYTMLFVANETIEINANKNDFPYAVKVTGSKHHAIKAKLDELQMPIHKKGEALKQEITALQQTTEWQKPEIQEKYVGSHGLANQLTKELKQVEADFILNNFNNAYTWTLLPYNTTAFDKTFYQAVYDKMTTEQKQTPLGKQYLLASQSQRLTKGDTYIDINLLDKDLKTVKLSDYFNKDKEYVLVDLSSVSCPDSNKAFYITKTFADRISEKLQVVSVLQSNDAETYSHFGKLSTDNWSMLYAEDFTRTDTYIQYQENVTPTFLLFNRNGKLIDRWVGSAVHQQKLEKYLGK</sequence>
<keyword evidence="1" id="KW-0732">Signal</keyword>
<gene>
    <name evidence="3" type="ORF">NPX36_05060</name>
</gene>
<dbReference type="EMBL" id="CP102382">
    <property type="protein sequence ID" value="UUV22410.1"/>
    <property type="molecule type" value="Genomic_DNA"/>
</dbReference>
<protein>
    <submittedName>
        <fullName evidence="3">DUF4369 domain-containing protein</fullName>
    </submittedName>
</protein>
<organism evidence="3 4">
    <name type="scientific">Paenimyroides aestuarii</name>
    <dbReference type="NCBI Taxonomy" id="2968490"/>
    <lineage>
        <taxon>Bacteria</taxon>
        <taxon>Pseudomonadati</taxon>
        <taxon>Bacteroidota</taxon>
        <taxon>Flavobacteriia</taxon>
        <taxon>Flavobacteriales</taxon>
        <taxon>Flavobacteriaceae</taxon>
        <taxon>Paenimyroides</taxon>
    </lineage>
</organism>
<proteinExistence type="predicted"/>
<name>A0ABY5NV49_9FLAO</name>
<evidence type="ECO:0000313" key="3">
    <source>
        <dbReference type="EMBL" id="UUV22410.1"/>
    </source>
</evidence>
<dbReference type="RefSeq" id="WP_257500327.1">
    <property type="nucleotide sequence ID" value="NZ_CP102382.1"/>
</dbReference>
<dbReference type="Gene3D" id="3.40.30.10">
    <property type="entry name" value="Glutaredoxin"/>
    <property type="match status" value="1"/>
</dbReference>
<evidence type="ECO:0000313" key="4">
    <source>
        <dbReference type="Proteomes" id="UP001317001"/>
    </source>
</evidence>
<feature type="chain" id="PRO_5046250464" evidence="1">
    <location>
        <begin position="20"/>
        <end position="371"/>
    </location>
</feature>
<dbReference type="Pfam" id="PF14289">
    <property type="entry name" value="DUF4369"/>
    <property type="match status" value="1"/>
</dbReference>
<accession>A0ABY5NV49</accession>
<feature type="domain" description="DUF4369" evidence="2">
    <location>
        <begin position="23"/>
        <end position="112"/>
    </location>
</feature>